<dbReference type="Proteomes" id="UP000716446">
    <property type="component" value="Unassembled WGS sequence"/>
</dbReference>
<evidence type="ECO:0000313" key="2">
    <source>
        <dbReference type="Proteomes" id="UP000716446"/>
    </source>
</evidence>
<protein>
    <submittedName>
        <fullName evidence="1">Uncharacterized protein</fullName>
    </submittedName>
</protein>
<proteinExistence type="predicted"/>
<gene>
    <name evidence="1" type="ORF">AWRI4619_LOCUS9472</name>
</gene>
<comment type="caution">
    <text evidence="1">The sequence shown here is derived from an EMBL/GenBank/DDBJ whole genome shotgun (WGS) entry which is preliminary data.</text>
</comment>
<organism evidence="1 2">
    <name type="scientific">Aureobasidium vineae</name>
    <dbReference type="NCBI Taxonomy" id="2773715"/>
    <lineage>
        <taxon>Eukaryota</taxon>
        <taxon>Fungi</taxon>
        <taxon>Dikarya</taxon>
        <taxon>Ascomycota</taxon>
        <taxon>Pezizomycotina</taxon>
        <taxon>Dothideomycetes</taxon>
        <taxon>Dothideomycetidae</taxon>
        <taxon>Dothideales</taxon>
        <taxon>Saccotheciaceae</taxon>
        <taxon>Aureobasidium</taxon>
    </lineage>
</organism>
<reference evidence="1" key="1">
    <citation type="submission" date="2020-06" db="EMBL/GenBank/DDBJ databases">
        <authorList>
            <person name="Onetto C."/>
        </authorList>
    </citation>
    <scope>NUCLEOTIDE SEQUENCE</scope>
</reference>
<keyword evidence="2" id="KW-1185">Reference proteome</keyword>
<accession>A0A9N8PJI2</accession>
<dbReference type="EMBL" id="CAIJEN010000017">
    <property type="protein sequence ID" value="CAD0096823.1"/>
    <property type="molecule type" value="Genomic_DNA"/>
</dbReference>
<sequence length="221" mass="24965">MPESPLYYPTGLHHTLARTQRCDEETLDLINFVRDLTQAVMDLEDASTADAPHGEKFGPKATSRIYTELEVQALHRKKRRTIDQIVALEARDDPIYEAIRLCALLYATAIHCKMPLSTTARSFPSRIVLQIRDNLLRTDMSNCWDSMVGILFWCTIVTGAACNTADDEDIEVLATKKWMVALAIRSSILLIFQHTDAVVRMLRTILVVQKMLRGSMGEAEI</sequence>
<dbReference type="AlphaFoldDB" id="A0A9N8PJI2"/>
<name>A0A9N8PJI2_9PEZI</name>
<evidence type="ECO:0000313" key="1">
    <source>
        <dbReference type="EMBL" id="CAD0096823.1"/>
    </source>
</evidence>